<dbReference type="Pfam" id="PF03938">
    <property type="entry name" value="OmpH"/>
    <property type="match status" value="1"/>
</dbReference>
<evidence type="ECO:0000256" key="4">
    <source>
        <dbReference type="SAM" id="SignalP"/>
    </source>
</evidence>
<organism evidence="5 6">
    <name type="scientific">Negadavirga shengliensis</name>
    <dbReference type="NCBI Taxonomy" id="1389218"/>
    <lineage>
        <taxon>Bacteria</taxon>
        <taxon>Pseudomonadati</taxon>
        <taxon>Bacteroidota</taxon>
        <taxon>Cytophagia</taxon>
        <taxon>Cytophagales</taxon>
        <taxon>Cyclobacteriaceae</taxon>
        <taxon>Negadavirga</taxon>
    </lineage>
</organism>
<keyword evidence="6" id="KW-1185">Reference proteome</keyword>
<evidence type="ECO:0000256" key="1">
    <source>
        <dbReference type="ARBA" id="ARBA00009091"/>
    </source>
</evidence>
<sequence length="210" mass="23536">MKRLSRALGVLGLSVFLLGACNQPSSNSAAVNGEAPEINITDLKVAYIHTDSVINRFDFFKEKSAEIAEKGKRFEGELSSRAKGFEQEVANFQRSANTMTINQARAKEEELVTKERNLVTYRDNLMQELSADETKLYNDVYDMIQEYLKDYAAKNDLEMILSYTRGGGVWYADNSLDITDSVVKGINESYKNKKSDSGKSENKPGSSEEK</sequence>
<evidence type="ECO:0000313" key="6">
    <source>
        <dbReference type="Proteomes" id="UP001595818"/>
    </source>
</evidence>
<dbReference type="PANTHER" id="PTHR35089:SF1">
    <property type="entry name" value="CHAPERONE PROTEIN SKP"/>
    <property type="match status" value="1"/>
</dbReference>
<dbReference type="Gene3D" id="3.30.910.20">
    <property type="entry name" value="Skp domain"/>
    <property type="match status" value="1"/>
</dbReference>
<keyword evidence="2 4" id="KW-0732">Signal</keyword>
<accession>A0ABV9SWW6</accession>
<feature type="region of interest" description="Disordered" evidence="3">
    <location>
        <begin position="189"/>
        <end position="210"/>
    </location>
</feature>
<gene>
    <name evidence="5" type="ORF">ACFPFU_04015</name>
</gene>
<proteinExistence type="inferred from homology"/>
<feature type="compositionally biased region" description="Basic and acidic residues" evidence="3">
    <location>
        <begin position="190"/>
        <end position="210"/>
    </location>
</feature>
<dbReference type="SMART" id="SM00935">
    <property type="entry name" value="OmpH"/>
    <property type="match status" value="1"/>
</dbReference>
<dbReference type="InterPro" id="IPR024930">
    <property type="entry name" value="Skp_dom_sf"/>
</dbReference>
<name>A0ABV9SWW6_9BACT</name>
<protein>
    <submittedName>
        <fullName evidence="5">OmpH family outer membrane protein</fullName>
    </submittedName>
</protein>
<comment type="caution">
    <text evidence="5">The sequence shown here is derived from an EMBL/GenBank/DDBJ whole genome shotgun (WGS) entry which is preliminary data.</text>
</comment>
<comment type="similarity">
    <text evidence="1">Belongs to the Skp family.</text>
</comment>
<feature type="chain" id="PRO_5045653103" evidence="4">
    <location>
        <begin position="20"/>
        <end position="210"/>
    </location>
</feature>
<dbReference type="PROSITE" id="PS51257">
    <property type="entry name" value="PROKAR_LIPOPROTEIN"/>
    <property type="match status" value="1"/>
</dbReference>
<reference evidence="6" key="1">
    <citation type="journal article" date="2019" name="Int. J. Syst. Evol. Microbiol.">
        <title>The Global Catalogue of Microorganisms (GCM) 10K type strain sequencing project: providing services to taxonomists for standard genome sequencing and annotation.</title>
        <authorList>
            <consortium name="The Broad Institute Genomics Platform"/>
            <consortium name="The Broad Institute Genome Sequencing Center for Infectious Disease"/>
            <person name="Wu L."/>
            <person name="Ma J."/>
        </authorList>
    </citation>
    <scope>NUCLEOTIDE SEQUENCE [LARGE SCALE GENOMIC DNA]</scope>
    <source>
        <strain evidence="6">CGMCC 4.7466</strain>
    </source>
</reference>
<dbReference type="InterPro" id="IPR005632">
    <property type="entry name" value="Chaperone_Skp"/>
</dbReference>
<evidence type="ECO:0000256" key="2">
    <source>
        <dbReference type="ARBA" id="ARBA00022729"/>
    </source>
</evidence>
<dbReference type="PANTHER" id="PTHR35089">
    <property type="entry name" value="CHAPERONE PROTEIN SKP"/>
    <property type="match status" value="1"/>
</dbReference>
<feature type="signal peptide" evidence="4">
    <location>
        <begin position="1"/>
        <end position="19"/>
    </location>
</feature>
<dbReference type="RefSeq" id="WP_377061755.1">
    <property type="nucleotide sequence ID" value="NZ_JBHSJJ010000002.1"/>
</dbReference>
<evidence type="ECO:0000256" key="3">
    <source>
        <dbReference type="SAM" id="MobiDB-lite"/>
    </source>
</evidence>
<dbReference type="EMBL" id="JBHSJJ010000002">
    <property type="protein sequence ID" value="MFC4870839.1"/>
    <property type="molecule type" value="Genomic_DNA"/>
</dbReference>
<dbReference type="Proteomes" id="UP001595818">
    <property type="component" value="Unassembled WGS sequence"/>
</dbReference>
<dbReference type="SUPFAM" id="SSF111384">
    <property type="entry name" value="OmpH-like"/>
    <property type="match status" value="1"/>
</dbReference>
<evidence type="ECO:0000313" key="5">
    <source>
        <dbReference type="EMBL" id="MFC4870839.1"/>
    </source>
</evidence>